<protein>
    <submittedName>
        <fullName evidence="5">Oxygen-insensitive NAD(P)H nitroreductase</fullName>
        <ecNumber evidence="5">1.-.-.-</ecNumber>
        <ecNumber evidence="5">1.5.1.34</ecNumber>
    </submittedName>
</protein>
<organism evidence="5 6">
    <name type="scientific">Escherichia coli</name>
    <dbReference type="NCBI Taxonomy" id="562"/>
    <lineage>
        <taxon>Bacteria</taxon>
        <taxon>Pseudomonadati</taxon>
        <taxon>Pseudomonadota</taxon>
        <taxon>Gammaproteobacteria</taxon>
        <taxon>Enterobacterales</taxon>
        <taxon>Enterobacteriaceae</taxon>
        <taxon>Escherichia</taxon>
    </lineage>
</organism>
<evidence type="ECO:0000256" key="3">
    <source>
        <dbReference type="ARBA" id="ARBA00023002"/>
    </source>
</evidence>
<dbReference type="InterPro" id="IPR000415">
    <property type="entry name" value="Nitroreductase-like"/>
</dbReference>
<evidence type="ECO:0000313" key="6">
    <source>
        <dbReference type="Proteomes" id="UP000250780"/>
    </source>
</evidence>
<dbReference type="PANTHER" id="PTHR43673">
    <property type="entry name" value="NAD(P)H NITROREDUCTASE YDGI-RELATED"/>
    <property type="match status" value="1"/>
</dbReference>
<keyword evidence="3 5" id="KW-0560">Oxidoreductase</keyword>
<comment type="similarity">
    <text evidence="1">Belongs to the nitroreductase family.</text>
</comment>
<dbReference type="EMBL" id="UASD01000008">
    <property type="protein sequence ID" value="SPX11424.1"/>
    <property type="molecule type" value="Genomic_DNA"/>
</dbReference>
<dbReference type="SUPFAM" id="SSF55469">
    <property type="entry name" value="FMN-dependent nitroreductase-like"/>
    <property type="match status" value="1"/>
</dbReference>
<dbReference type="Pfam" id="PF00881">
    <property type="entry name" value="Nitroreductase"/>
    <property type="match status" value="1"/>
</dbReference>
<dbReference type="Gene3D" id="3.40.109.10">
    <property type="entry name" value="NADH Oxidase"/>
    <property type="match status" value="1"/>
</dbReference>
<keyword evidence="2" id="KW-0521">NADP</keyword>
<dbReference type="PANTHER" id="PTHR43673:SF10">
    <property type="entry name" value="NADH DEHYDROGENASE_NAD(P)H NITROREDUCTASE XCC3605-RELATED"/>
    <property type="match status" value="1"/>
</dbReference>
<accession>A0A2X1P695</accession>
<dbReference type="GO" id="GO:0004155">
    <property type="term" value="F:6,7-dihydropteridine reductase activity"/>
    <property type="evidence" value="ECO:0007669"/>
    <property type="project" value="UniProtKB-EC"/>
</dbReference>
<reference evidence="5 6" key="1">
    <citation type="submission" date="2018-06" db="EMBL/GenBank/DDBJ databases">
        <authorList>
            <consortium name="Pathogen Informatics"/>
            <person name="Doyle S."/>
        </authorList>
    </citation>
    <scope>NUCLEOTIDE SEQUENCE [LARGE SCALE GENOMIC DNA]</scope>
    <source>
        <strain evidence="5 6">NCTC9073</strain>
    </source>
</reference>
<dbReference type="NCBIfam" id="NF008275">
    <property type="entry name" value="PRK11053.1"/>
    <property type="match status" value="1"/>
</dbReference>
<name>A0A2X1P695_ECOLX</name>
<dbReference type="AlphaFoldDB" id="A0A2X1P695"/>
<dbReference type="EC" id="1.-.-.-" evidence="5"/>
<dbReference type="CDD" id="cd02149">
    <property type="entry name" value="NfsB-like"/>
    <property type="match status" value="1"/>
</dbReference>
<feature type="domain" description="Nitroreductase" evidence="4">
    <location>
        <begin position="8"/>
        <end position="82"/>
    </location>
</feature>
<sequence length="219" mass="24252">MDIISVALKRHSTKAFDASKKLTPEQAEQIKTLLQYSPSSTNSQPWHFIVASTEEGKARVAKSAAGNYVFNERKMLDASHVVVFCAKTAMGRCLAEAGLLTRKMPMAALPRRKRKPRTIKVASSSPICTVKICMMMQSGMAKQVYLNVGNFLLRRGGLWVWTRYPSKVLDAAILDAEFGLKEKGYTSLVVVPVGHHSVEDFNATLPKSRLPQNITLTEV</sequence>
<dbReference type="Proteomes" id="UP000250780">
    <property type="component" value="Unassembled WGS sequence"/>
</dbReference>
<evidence type="ECO:0000256" key="1">
    <source>
        <dbReference type="ARBA" id="ARBA00007118"/>
    </source>
</evidence>
<evidence type="ECO:0000313" key="5">
    <source>
        <dbReference type="EMBL" id="SPX11424.1"/>
    </source>
</evidence>
<proteinExistence type="inferred from homology"/>
<gene>
    <name evidence="5" type="primary">nfnB</name>
    <name evidence="5" type="ORF">NCTC9073_02761</name>
</gene>
<evidence type="ECO:0000259" key="4">
    <source>
        <dbReference type="Pfam" id="PF00881"/>
    </source>
</evidence>
<dbReference type="EC" id="1.5.1.34" evidence="5"/>
<evidence type="ECO:0000256" key="2">
    <source>
        <dbReference type="ARBA" id="ARBA00022857"/>
    </source>
</evidence>
<dbReference type="InterPro" id="IPR033878">
    <property type="entry name" value="NfsB-like"/>
</dbReference>
<dbReference type="InterPro" id="IPR029479">
    <property type="entry name" value="Nitroreductase"/>
</dbReference>